<keyword evidence="3" id="KW-0862">Zinc</keyword>
<evidence type="ECO:0000313" key="7">
    <source>
        <dbReference type="Proteomes" id="UP000076874"/>
    </source>
</evidence>
<keyword evidence="4" id="KW-0456">Lyase</keyword>
<dbReference type="InterPro" id="IPR006913">
    <property type="entry name" value="CENP-V/GFA"/>
</dbReference>
<dbReference type="GO" id="GO:0016846">
    <property type="term" value="F:carbon-sulfur lyase activity"/>
    <property type="evidence" value="ECO:0007669"/>
    <property type="project" value="InterPro"/>
</dbReference>
<feature type="domain" description="CENP-V/GFA" evidence="5">
    <location>
        <begin position="28"/>
        <end position="140"/>
    </location>
</feature>
<dbReference type="EMBL" id="AZHD01000010">
    <property type="protein sequence ID" value="OAA59776.1"/>
    <property type="molecule type" value="Genomic_DNA"/>
</dbReference>
<proteinExistence type="inferred from homology"/>
<dbReference type="PANTHER" id="PTHR33337:SF40">
    <property type="entry name" value="CENP-V_GFA DOMAIN-CONTAINING PROTEIN-RELATED"/>
    <property type="match status" value="1"/>
</dbReference>
<evidence type="ECO:0000313" key="6">
    <source>
        <dbReference type="EMBL" id="OAA59776.1"/>
    </source>
</evidence>
<dbReference type="InterPro" id="IPR011057">
    <property type="entry name" value="Mss4-like_sf"/>
</dbReference>
<reference evidence="6 7" key="1">
    <citation type="journal article" date="2016" name="Genome Biol. Evol.">
        <title>Divergent and convergent evolution of fungal pathogenicity.</title>
        <authorList>
            <person name="Shang Y."/>
            <person name="Xiao G."/>
            <person name="Zheng P."/>
            <person name="Cen K."/>
            <person name="Zhan S."/>
            <person name="Wang C."/>
        </authorList>
    </citation>
    <scope>NUCLEOTIDE SEQUENCE [LARGE SCALE GENOMIC DNA]</scope>
    <source>
        <strain evidence="6 7">RCEF 264</strain>
    </source>
</reference>
<dbReference type="Gene3D" id="3.90.1590.10">
    <property type="entry name" value="glutathione-dependent formaldehyde- activating enzyme (gfa)"/>
    <property type="match status" value="1"/>
</dbReference>
<dbReference type="GO" id="GO:0046872">
    <property type="term" value="F:metal ion binding"/>
    <property type="evidence" value="ECO:0007669"/>
    <property type="project" value="UniProtKB-KW"/>
</dbReference>
<dbReference type="OrthoDB" id="9970124at2759"/>
<evidence type="ECO:0000256" key="3">
    <source>
        <dbReference type="ARBA" id="ARBA00022833"/>
    </source>
</evidence>
<keyword evidence="7" id="KW-1185">Reference proteome</keyword>
<evidence type="ECO:0000259" key="5">
    <source>
        <dbReference type="PROSITE" id="PS51891"/>
    </source>
</evidence>
<comment type="similarity">
    <text evidence="1">Belongs to the Gfa family.</text>
</comment>
<dbReference type="STRING" id="1081102.A0A167SN85"/>
<gene>
    <name evidence="6" type="ORF">SPI_05974</name>
</gene>
<organism evidence="6 7">
    <name type="scientific">Niveomyces insectorum RCEF 264</name>
    <dbReference type="NCBI Taxonomy" id="1081102"/>
    <lineage>
        <taxon>Eukaryota</taxon>
        <taxon>Fungi</taxon>
        <taxon>Dikarya</taxon>
        <taxon>Ascomycota</taxon>
        <taxon>Pezizomycotina</taxon>
        <taxon>Sordariomycetes</taxon>
        <taxon>Hypocreomycetidae</taxon>
        <taxon>Hypocreales</taxon>
        <taxon>Cordycipitaceae</taxon>
        <taxon>Niveomyces</taxon>
    </lineage>
</organism>
<comment type="caution">
    <text evidence="6">The sequence shown here is derived from an EMBL/GenBank/DDBJ whole genome shotgun (WGS) entry which is preliminary data.</text>
</comment>
<dbReference type="PROSITE" id="PS51891">
    <property type="entry name" value="CENP_V_GFA"/>
    <property type="match status" value="1"/>
</dbReference>
<dbReference type="Proteomes" id="UP000076874">
    <property type="component" value="Unassembled WGS sequence"/>
</dbReference>
<dbReference type="Pfam" id="PF04828">
    <property type="entry name" value="GFA"/>
    <property type="match status" value="1"/>
</dbReference>
<evidence type="ECO:0000256" key="2">
    <source>
        <dbReference type="ARBA" id="ARBA00022723"/>
    </source>
</evidence>
<dbReference type="PANTHER" id="PTHR33337">
    <property type="entry name" value="GFA DOMAIN-CONTAINING PROTEIN"/>
    <property type="match status" value="1"/>
</dbReference>
<dbReference type="SUPFAM" id="SSF51316">
    <property type="entry name" value="Mss4-like"/>
    <property type="match status" value="1"/>
</dbReference>
<protein>
    <submittedName>
        <fullName evidence="6">Mss4-like protein</fullName>
    </submittedName>
</protein>
<evidence type="ECO:0000256" key="4">
    <source>
        <dbReference type="ARBA" id="ARBA00023239"/>
    </source>
</evidence>
<name>A0A167SN85_9HYPO</name>
<accession>A0A167SN85</accession>
<dbReference type="AlphaFoldDB" id="A0A167SN85"/>
<keyword evidence="2" id="KW-0479">Metal-binding</keyword>
<sequence>MAYEHDDTWDWKHTLPYNNPHNTKDAVWQGACYCQAVVYDVTRDRPLSSKYCHCNACKTLHGAPFQWAAIFHKDDLRIVQGVDALMFYSAGNKLARHQLPCKVYCKHCYAPIMDEGRRMLMVFPTLIQGITTPKAREAFQPQCHIFYGERVVDFDHDGLTKWPGLDKT</sequence>
<evidence type="ECO:0000256" key="1">
    <source>
        <dbReference type="ARBA" id="ARBA00005495"/>
    </source>
</evidence>